<evidence type="ECO:0000313" key="1">
    <source>
        <dbReference type="EMBL" id="OZG57571.1"/>
    </source>
</evidence>
<evidence type="ECO:0000313" key="2">
    <source>
        <dbReference type="Proteomes" id="UP000216871"/>
    </source>
</evidence>
<sequence>MNADMRRRAVAIVSAALLVIVAVGAIIWAMLLPEPWRDVPYNATNGTDAQSSSGSEHPEFTGPDKYDLLNAWNNLHTGLGREVLEDGVVSDDELAEVRTAYNECLSVYGLQAQPVDGGEGEVIVTVRGSIGSQEKNEIIRQCGVESDYVTLRDVASKDGGHPSLSVEMPGL</sequence>
<dbReference type="RefSeq" id="WP_094668293.1">
    <property type="nucleotide sequence ID" value="NZ_MWWW01000027.1"/>
</dbReference>
<accession>A0A261FEI8</accession>
<proteinExistence type="predicted"/>
<organism evidence="1 2">
    <name type="scientific">Bifidobacterium myosotis</name>
    <dbReference type="NCBI Taxonomy" id="1630166"/>
    <lineage>
        <taxon>Bacteria</taxon>
        <taxon>Bacillati</taxon>
        <taxon>Actinomycetota</taxon>
        <taxon>Actinomycetes</taxon>
        <taxon>Bifidobacteriales</taxon>
        <taxon>Bifidobacteriaceae</taxon>
        <taxon>Bifidobacterium</taxon>
    </lineage>
</organism>
<dbReference type="OrthoDB" id="3233657at2"/>
<gene>
    <name evidence="1" type="ORF">BMYO_1890</name>
</gene>
<name>A0A261FEI8_9BIFI</name>
<dbReference type="EMBL" id="MWWW01000027">
    <property type="protein sequence ID" value="OZG57571.1"/>
    <property type="molecule type" value="Genomic_DNA"/>
</dbReference>
<dbReference type="Proteomes" id="UP000216871">
    <property type="component" value="Unassembled WGS sequence"/>
</dbReference>
<dbReference type="AlphaFoldDB" id="A0A261FEI8"/>
<reference evidence="1 2" key="1">
    <citation type="journal article" date="2017" name="BMC Genomics">
        <title>Comparative genomic and phylogenomic analyses of the Bifidobacteriaceae family.</title>
        <authorList>
            <person name="Lugli G.A."/>
            <person name="Milani C."/>
            <person name="Turroni F."/>
            <person name="Duranti S."/>
            <person name="Mancabelli L."/>
            <person name="Mangifesta M."/>
            <person name="Ferrario C."/>
            <person name="Modesto M."/>
            <person name="Mattarelli P."/>
            <person name="Jiri K."/>
            <person name="van Sinderen D."/>
            <person name="Ventura M."/>
        </authorList>
    </citation>
    <scope>NUCLEOTIDE SEQUENCE [LARGE SCALE GENOMIC DNA]</scope>
    <source>
        <strain evidence="1 2">DSM 100196</strain>
    </source>
</reference>
<comment type="caution">
    <text evidence="1">The sequence shown here is derived from an EMBL/GenBank/DDBJ whole genome shotgun (WGS) entry which is preliminary data.</text>
</comment>
<protein>
    <submittedName>
        <fullName evidence="1">Uncharacterized protein</fullName>
    </submittedName>
</protein>
<keyword evidence="2" id="KW-1185">Reference proteome</keyword>